<dbReference type="InterPro" id="IPR014001">
    <property type="entry name" value="Helicase_ATP-bd"/>
</dbReference>
<dbReference type="PANTHER" id="PTHR47962">
    <property type="entry name" value="ATP-DEPENDENT HELICASE LHR-RELATED-RELATED"/>
    <property type="match status" value="1"/>
</dbReference>
<dbReference type="PANTHER" id="PTHR47962:SF5">
    <property type="entry name" value="ATP-DEPENDENT HELICASE LHR-RELATED"/>
    <property type="match status" value="1"/>
</dbReference>
<organism evidence="6 7">
    <name type="scientific">Actinomycetospora flava</name>
    <dbReference type="NCBI Taxonomy" id="3129232"/>
    <lineage>
        <taxon>Bacteria</taxon>
        <taxon>Bacillati</taxon>
        <taxon>Actinomycetota</taxon>
        <taxon>Actinomycetes</taxon>
        <taxon>Pseudonocardiales</taxon>
        <taxon>Pseudonocardiaceae</taxon>
        <taxon>Actinomycetospora</taxon>
    </lineage>
</organism>
<evidence type="ECO:0000256" key="2">
    <source>
        <dbReference type="ARBA" id="ARBA00022840"/>
    </source>
</evidence>
<keyword evidence="1" id="KW-0547">Nucleotide-binding</keyword>
<dbReference type="InterPro" id="IPR012337">
    <property type="entry name" value="RNaseH-like_sf"/>
</dbReference>
<dbReference type="GO" id="GO:0004386">
    <property type="term" value="F:helicase activity"/>
    <property type="evidence" value="ECO:0007669"/>
    <property type="project" value="UniProtKB-KW"/>
</dbReference>
<evidence type="ECO:0000313" key="7">
    <source>
        <dbReference type="Proteomes" id="UP001369736"/>
    </source>
</evidence>
<dbReference type="InterPro" id="IPR013520">
    <property type="entry name" value="Ribonucl_H"/>
</dbReference>
<dbReference type="SMART" id="SM00487">
    <property type="entry name" value="DEXDc"/>
    <property type="match status" value="1"/>
</dbReference>
<dbReference type="InterPro" id="IPR027417">
    <property type="entry name" value="P-loop_NTPase"/>
</dbReference>
<gene>
    <name evidence="6" type="ORF">WCD58_16790</name>
</gene>
<reference evidence="6 7" key="1">
    <citation type="submission" date="2024-03" db="EMBL/GenBank/DDBJ databases">
        <title>Actinomycetospora sp. OC33-EN07, a novel actinomycete isolated from wild orchid (Aerides multiflora).</title>
        <authorList>
            <person name="Suriyachadkun C."/>
        </authorList>
    </citation>
    <scope>NUCLEOTIDE SEQUENCE [LARGE SCALE GENOMIC DNA]</scope>
    <source>
        <strain evidence="6 7">OC33-EN07</strain>
    </source>
</reference>
<dbReference type="InterPro" id="IPR001650">
    <property type="entry name" value="Helicase_C-like"/>
</dbReference>
<dbReference type="Pfam" id="PF00929">
    <property type="entry name" value="RNase_T"/>
    <property type="match status" value="1"/>
</dbReference>
<evidence type="ECO:0000259" key="4">
    <source>
        <dbReference type="PROSITE" id="PS51192"/>
    </source>
</evidence>
<sequence length="1043" mass="113041">MTSSLSDSAFERLARPVQKWVHSKGWTSLQDAQAQAVDPILAGERDVLITASTAGGKTEAAFLPVLSALVASRERGEAPAGVEVLAISPLKALINDQAGRLEEMCADLNVPVHAWHGDVPASRKKKVWRERAGVLFITPESVEGLLSSRGDAVRGLLGALRYIVVDELHAFPGSARGAQLASLLHRLDLITRRRTPRIGLSATMGDLTIGAEFLRPGRGERVIRIKATADRRDRVTVLRGHRSSRESGGLSTVANLLYKSLRGHTNLVFANQRTEVEKLADRLRRECERVRVPNEFFAHHGSLAKAEREDVEDRLKSHDPATAICTSTLEMGIDIGQVREVAQVRCPPSVAALRQRWGRSGRRPGERSVLRTYISEPALEQSTAPHEALRAELVQSTAMLELFLTHDWCEPPETGGLHLSTLVQQVLSLTAQHGGVYPHQAESVLCSHGPFAVDETTFRQLLAAMHDSDLLMSSSDGLLLPGGRGEREIEDWSFFAAFESPEVFRVLAQGQEIGSIDAGSSLIPGSGLVLAGRRWRVIAVHPRSSEVEVVADVTGNAPEFPSTGAARVHDRVRAMMEELYVGDVVPPYLDEKARILLAEGRSMFAQLELHRREVVGWGRESVIFPWRGDRVLETLRVSLHHAGIEANCEGPAIVADAPEDVVRHVLDRLATTAPPDPLDLAAIVPDKREEKWDEVLSPALLEQAYAARALDVDGAWAWLRSRGTRSFSSTTSSGDVPLLQGPTPVGRGPKVDLGVTPFAVVDVETTGLAVGHGHRIVEIAIVTCRPDGGVEDFWHTILDPGRDVGPTRVHGLETIDVVGAPTFAEVIGDVAARLEGRVVVAHNAPFDLGFLHAEFDRAGHPLPRIPSLCTMALADRTNPDAGRSLADACAAHGIDLENAHSAREDALAAAALLRTQLASLAPNSFSDLGVTSRHLPDHWPSLSSSGRVSPRTRSAPRSHAVAPTWTSAAETAYAEALIWALEDGEITSIELDHLIGVARTWTVEGVAGIHRQVLADRDVSSEVRRQLDVVARTNRLTVPTDTA</sequence>
<dbReference type="RefSeq" id="WP_337704200.1">
    <property type="nucleotide sequence ID" value="NZ_JBBEGM010000006.1"/>
</dbReference>
<dbReference type="InterPro" id="IPR011545">
    <property type="entry name" value="DEAD/DEAH_box_helicase_dom"/>
</dbReference>
<evidence type="ECO:0000259" key="5">
    <source>
        <dbReference type="PROSITE" id="PS51194"/>
    </source>
</evidence>
<dbReference type="SMART" id="SM00490">
    <property type="entry name" value="HELICc"/>
    <property type="match status" value="1"/>
</dbReference>
<dbReference type="SMART" id="SM00479">
    <property type="entry name" value="EXOIII"/>
    <property type="match status" value="1"/>
</dbReference>
<feature type="region of interest" description="Disordered" evidence="3">
    <location>
        <begin position="939"/>
        <end position="962"/>
    </location>
</feature>
<dbReference type="PROSITE" id="PS51192">
    <property type="entry name" value="HELICASE_ATP_BIND_1"/>
    <property type="match status" value="1"/>
</dbReference>
<feature type="domain" description="Helicase C-terminal" evidence="5">
    <location>
        <begin position="252"/>
        <end position="405"/>
    </location>
</feature>
<dbReference type="InterPro" id="IPR036397">
    <property type="entry name" value="RNaseH_sf"/>
</dbReference>
<name>A0ABU8M668_9PSEU</name>
<keyword evidence="2" id="KW-0067">ATP-binding</keyword>
<keyword evidence="7" id="KW-1185">Reference proteome</keyword>
<keyword evidence="6" id="KW-0347">Helicase</keyword>
<dbReference type="PROSITE" id="PS51194">
    <property type="entry name" value="HELICASE_CTER"/>
    <property type="match status" value="1"/>
</dbReference>
<proteinExistence type="predicted"/>
<evidence type="ECO:0000256" key="3">
    <source>
        <dbReference type="SAM" id="MobiDB-lite"/>
    </source>
</evidence>
<dbReference type="SUPFAM" id="SSF52540">
    <property type="entry name" value="P-loop containing nucleoside triphosphate hydrolases"/>
    <property type="match status" value="1"/>
</dbReference>
<keyword evidence="6" id="KW-0378">Hydrolase</keyword>
<feature type="domain" description="Helicase ATP-binding" evidence="4">
    <location>
        <begin position="38"/>
        <end position="222"/>
    </location>
</feature>
<comment type="caution">
    <text evidence="6">The sequence shown here is derived from an EMBL/GenBank/DDBJ whole genome shotgun (WGS) entry which is preliminary data.</text>
</comment>
<dbReference type="SUPFAM" id="SSF53098">
    <property type="entry name" value="Ribonuclease H-like"/>
    <property type="match status" value="1"/>
</dbReference>
<dbReference type="EMBL" id="JBBEGM010000006">
    <property type="protein sequence ID" value="MEJ2862831.1"/>
    <property type="molecule type" value="Genomic_DNA"/>
</dbReference>
<dbReference type="InterPro" id="IPR052511">
    <property type="entry name" value="ATP-dep_Helicase"/>
</dbReference>
<dbReference type="CDD" id="cd06127">
    <property type="entry name" value="DEDDh"/>
    <property type="match status" value="1"/>
</dbReference>
<protein>
    <submittedName>
        <fullName evidence="6">DEAD/DEAH box helicase</fullName>
    </submittedName>
</protein>
<accession>A0ABU8M668</accession>
<dbReference type="Gene3D" id="3.40.50.300">
    <property type="entry name" value="P-loop containing nucleotide triphosphate hydrolases"/>
    <property type="match status" value="2"/>
</dbReference>
<dbReference type="Pfam" id="PF00270">
    <property type="entry name" value="DEAD"/>
    <property type="match status" value="1"/>
</dbReference>
<evidence type="ECO:0000256" key="1">
    <source>
        <dbReference type="ARBA" id="ARBA00022741"/>
    </source>
</evidence>
<evidence type="ECO:0000313" key="6">
    <source>
        <dbReference type="EMBL" id="MEJ2862831.1"/>
    </source>
</evidence>
<dbReference type="Pfam" id="PF00271">
    <property type="entry name" value="Helicase_C"/>
    <property type="match status" value="1"/>
</dbReference>
<dbReference type="Gene3D" id="3.30.420.10">
    <property type="entry name" value="Ribonuclease H-like superfamily/Ribonuclease H"/>
    <property type="match status" value="1"/>
</dbReference>
<dbReference type="Proteomes" id="UP001369736">
    <property type="component" value="Unassembled WGS sequence"/>
</dbReference>